<organism evidence="2 3">
    <name type="scientific">Cellulomonas aerilata</name>
    <dbReference type="NCBI Taxonomy" id="515326"/>
    <lineage>
        <taxon>Bacteria</taxon>
        <taxon>Bacillati</taxon>
        <taxon>Actinomycetota</taxon>
        <taxon>Actinomycetes</taxon>
        <taxon>Micrococcales</taxon>
        <taxon>Cellulomonadaceae</taxon>
        <taxon>Cellulomonas</taxon>
    </lineage>
</organism>
<dbReference type="InterPro" id="IPR001387">
    <property type="entry name" value="Cro/C1-type_HTH"/>
</dbReference>
<gene>
    <name evidence="2" type="ORF">CAE01nite_15560</name>
</gene>
<dbReference type="OrthoDB" id="3188736at2"/>
<proteinExistence type="predicted"/>
<evidence type="ECO:0000313" key="3">
    <source>
        <dbReference type="Proteomes" id="UP000321181"/>
    </source>
</evidence>
<dbReference type="Proteomes" id="UP000321181">
    <property type="component" value="Unassembled WGS sequence"/>
</dbReference>
<dbReference type="EMBL" id="BJYY01000012">
    <property type="protein sequence ID" value="GEO33831.1"/>
    <property type="molecule type" value="Genomic_DNA"/>
</dbReference>
<protein>
    <recommendedName>
        <fullName evidence="1">HTH cro/C1-type domain-containing protein</fullName>
    </recommendedName>
</protein>
<feature type="domain" description="HTH cro/C1-type" evidence="1">
    <location>
        <begin position="26"/>
        <end position="80"/>
    </location>
</feature>
<accession>A0A512DBG8</accession>
<evidence type="ECO:0000313" key="2">
    <source>
        <dbReference type="EMBL" id="GEO33831.1"/>
    </source>
</evidence>
<comment type="caution">
    <text evidence="2">The sequence shown here is derived from an EMBL/GenBank/DDBJ whole genome shotgun (WGS) entry which is preliminary data.</text>
</comment>
<dbReference type="CDD" id="cd00093">
    <property type="entry name" value="HTH_XRE"/>
    <property type="match status" value="1"/>
</dbReference>
<dbReference type="SMART" id="SM00530">
    <property type="entry name" value="HTH_XRE"/>
    <property type="match status" value="1"/>
</dbReference>
<dbReference type="AlphaFoldDB" id="A0A512DBG8"/>
<dbReference type="Pfam" id="PF01381">
    <property type="entry name" value="HTH_3"/>
    <property type="match status" value="1"/>
</dbReference>
<dbReference type="Gene3D" id="1.10.260.40">
    <property type="entry name" value="lambda repressor-like DNA-binding domains"/>
    <property type="match status" value="1"/>
</dbReference>
<dbReference type="SUPFAM" id="SSF47413">
    <property type="entry name" value="lambda repressor-like DNA-binding domains"/>
    <property type="match status" value="1"/>
</dbReference>
<reference evidence="2 3" key="1">
    <citation type="submission" date="2019-07" db="EMBL/GenBank/DDBJ databases">
        <title>Whole genome shotgun sequence of Cellulomonas aerilata NBRC 106308.</title>
        <authorList>
            <person name="Hosoyama A."/>
            <person name="Uohara A."/>
            <person name="Ohji S."/>
            <person name="Ichikawa N."/>
        </authorList>
    </citation>
    <scope>NUCLEOTIDE SEQUENCE [LARGE SCALE GENOMIC DNA]</scope>
    <source>
        <strain evidence="2 3">NBRC 106308</strain>
    </source>
</reference>
<evidence type="ECO:0000259" key="1">
    <source>
        <dbReference type="PROSITE" id="PS50943"/>
    </source>
</evidence>
<dbReference type="InterPro" id="IPR010982">
    <property type="entry name" value="Lambda_DNA-bd_dom_sf"/>
</dbReference>
<sequence length="134" mass="13916">MEPADVLRPHRADARAAWRRAIGQVLRRRRAQTGLRLTDVALRAGVSPQYLSEVERGRKEASSEILAAVTAALGLSLLDLAQGVAGELRAAPTLTLTSTPSGASVGETVPATARMARVAGRGTPAGRDVVALAA</sequence>
<dbReference type="PROSITE" id="PS50943">
    <property type="entry name" value="HTH_CROC1"/>
    <property type="match status" value="1"/>
</dbReference>
<dbReference type="RefSeq" id="WP_146902411.1">
    <property type="nucleotide sequence ID" value="NZ_BAAARM010000002.1"/>
</dbReference>
<dbReference type="GO" id="GO:0003677">
    <property type="term" value="F:DNA binding"/>
    <property type="evidence" value="ECO:0007669"/>
    <property type="project" value="InterPro"/>
</dbReference>
<name>A0A512DBG8_9CELL</name>
<keyword evidence="3" id="KW-1185">Reference proteome</keyword>